<name>A0A9P1GGR1_9DINO</name>
<evidence type="ECO:0000313" key="2">
    <source>
        <dbReference type="EMBL" id="CAI4012970.1"/>
    </source>
</evidence>
<feature type="compositionally biased region" description="Basic residues" evidence="1">
    <location>
        <begin position="206"/>
        <end position="215"/>
    </location>
</feature>
<proteinExistence type="predicted"/>
<feature type="compositionally biased region" description="Low complexity" evidence="1">
    <location>
        <begin position="82"/>
        <end position="91"/>
    </location>
</feature>
<evidence type="ECO:0000313" key="4">
    <source>
        <dbReference type="Proteomes" id="UP001152797"/>
    </source>
</evidence>
<evidence type="ECO:0000313" key="3">
    <source>
        <dbReference type="EMBL" id="CAL1166345.1"/>
    </source>
</evidence>
<organism evidence="2">
    <name type="scientific">Cladocopium goreaui</name>
    <dbReference type="NCBI Taxonomy" id="2562237"/>
    <lineage>
        <taxon>Eukaryota</taxon>
        <taxon>Sar</taxon>
        <taxon>Alveolata</taxon>
        <taxon>Dinophyceae</taxon>
        <taxon>Suessiales</taxon>
        <taxon>Symbiodiniaceae</taxon>
        <taxon>Cladocopium</taxon>
    </lineage>
</organism>
<sequence>TMPMNDGDAVAAIDTLPTSPVPPSSRATDTPDTKRAKFQKREIAISDEALVPIPETPLSTGDSPEVPQEDCPPLATSGCSGAPSAESSPEEAPSKVFSRRDQLTLRSGQKAANKEKKGKGKGRSKKEQKKKVNGHAGKGTGKNGKVKKGEREKKIDKKLVKNAKGKTSSTKGRKTKISKEEKLADKTKDEDPAEEVVSNSHAAPAGRKRRGKIGKLRSVAAASTSASSASSPVHSKQHQGKADKAAAAQKRKAEPVSKTRGKKPSEKKPEDEKTPRSRRPKKSRTLPTDVDLNEHKKEQRELIDWILDRNIDYNLPEAEFKKKCRAALSKFEYFRHNIYWTRYSCGMTMWDAEGKKTDATTFAFSNHQSSTVVAIACAETFAT</sequence>
<protein>
    <submittedName>
        <fullName evidence="2">Uncharacterized protein</fullName>
    </submittedName>
</protein>
<feature type="non-terminal residue" evidence="2">
    <location>
        <position position="1"/>
    </location>
</feature>
<dbReference type="EMBL" id="CAMXCT020005668">
    <property type="protein sequence ID" value="CAL1166345.1"/>
    <property type="molecule type" value="Genomic_DNA"/>
</dbReference>
<reference evidence="2" key="1">
    <citation type="submission" date="2022-10" db="EMBL/GenBank/DDBJ databases">
        <authorList>
            <person name="Chen Y."/>
            <person name="Dougan E. K."/>
            <person name="Chan C."/>
            <person name="Rhodes N."/>
            <person name="Thang M."/>
        </authorList>
    </citation>
    <scope>NUCLEOTIDE SEQUENCE</scope>
</reference>
<feature type="compositionally biased region" description="Basic and acidic residues" evidence="1">
    <location>
        <begin position="29"/>
        <end position="44"/>
    </location>
</feature>
<gene>
    <name evidence="2" type="ORF">C1SCF055_LOCUS37987</name>
</gene>
<reference evidence="3" key="2">
    <citation type="submission" date="2024-04" db="EMBL/GenBank/DDBJ databases">
        <authorList>
            <person name="Chen Y."/>
            <person name="Shah S."/>
            <person name="Dougan E. K."/>
            <person name="Thang M."/>
            <person name="Chan C."/>
        </authorList>
    </citation>
    <scope>NUCLEOTIDE SEQUENCE [LARGE SCALE GENOMIC DNA]</scope>
</reference>
<comment type="caution">
    <text evidence="2">The sequence shown here is derived from an EMBL/GenBank/DDBJ whole genome shotgun (WGS) entry which is preliminary data.</text>
</comment>
<feature type="compositionally biased region" description="Basic and acidic residues" evidence="1">
    <location>
        <begin position="147"/>
        <end position="159"/>
    </location>
</feature>
<feature type="compositionally biased region" description="Basic and acidic residues" evidence="1">
    <location>
        <begin position="251"/>
        <end position="275"/>
    </location>
</feature>
<feature type="compositionally biased region" description="Low complexity" evidence="1">
    <location>
        <begin position="218"/>
        <end position="231"/>
    </location>
</feature>
<keyword evidence="4" id="KW-1185">Reference proteome</keyword>
<feature type="compositionally biased region" description="Basic and acidic residues" evidence="1">
    <location>
        <begin position="177"/>
        <end position="190"/>
    </location>
</feature>
<feature type="compositionally biased region" description="Basic residues" evidence="1">
    <location>
        <begin position="116"/>
        <end position="133"/>
    </location>
</feature>
<dbReference type="EMBL" id="CAMXCT030005668">
    <property type="protein sequence ID" value="CAL4800282.1"/>
    <property type="molecule type" value="Genomic_DNA"/>
</dbReference>
<dbReference type="AlphaFoldDB" id="A0A9P1GGR1"/>
<dbReference type="Proteomes" id="UP001152797">
    <property type="component" value="Unassembled WGS sequence"/>
</dbReference>
<feature type="region of interest" description="Disordered" evidence="1">
    <location>
        <begin position="1"/>
        <end position="293"/>
    </location>
</feature>
<accession>A0A9P1GGR1</accession>
<dbReference type="EMBL" id="CAMXCT010005668">
    <property type="protein sequence ID" value="CAI4012970.1"/>
    <property type="molecule type" value="Genomic_DNA"/>
</dbReference>
<evidence type="ECO:0000256" key="1">
    <source>
        <dbReference type="SAM" id="MobiDB-lite"/>
    </source>
</evidence>